<evidence type="ECO:0000256" key="5">
    <source>
        <dbReference type="ARBA" id="ARBA00022833"/>
    </source>
</evidence>
<dbReference type="InterPro" id="IPR036875">
    <property type="entry name" value="Znf_CCHC_sf"/>
</dbReference>
<dbReference type="OMA" id="EWMILEG"/>
<dbReference type="RefSeq" id="XP_024864355.1">
    <property type="nucleotide sequence ID" value="XM_025008587.2"/>
</dbReference>
<evidence type="ECO:0000256" key="8">
    <source>
        <dbReference type="ARBA" id="ARBA00043023"/>
    </source>
</evidence>
<accession>A0A3Q3AUK1</accession>
<dbReference type="AlphaFoldDB" id="A0A3Q3AUK1"/>
<dbReference type="GO" id="GO:0008270">
    <property type="term" value="F:zinc ion binding"/>
    <property type="evidence" value="ECO:0007669"/>
    <property type="project" value="UniProtKB-KW"/>
</dbReference>
<evidence type="ECO:0000259" key="11">
    <source>
        <dbReference type="PROSITE" id="PS50158"/>
    </source>
</evidence>
<dbReference type="GO" id="GO:0003723">
    <property type="term" value="F:RNA binding"/>
    <property type="evidence" value="ECO:0007669"/>
    <property type="project" value="TreeGrafter"/>
</dbReference>
<name>A0A3Q3AUK1_KRYMA</name>
<feature type="compositionally biased region" description="Polar residues" evidence="10">
    <location>
        <begin position="60"/>
        <end position="70"/>
    </location>
</feature>
<organism evidence="12 13">
    <name type="scientific">Kryptolebias marmoratus</name>
    <name type="common">Mangrove killifish</name>
    <name type="synonym">Rivulus marmoratus</name>
    <dbReference type="NCBI Taxonomy" id="37003"/>
    <lineage>
        <taxon>Eukaryota</taxon>
        <taxon>Metazoa</taxon>
        <taxon>Chordata</taxon>
        <taxon>Craniata</taxon>
        <taxon>Vertebrata</taxon>
        <taxon>Euteleostomi</taxon>
        <taxon>Actinopterygii</taxon>
        <taxon>Neopterygii</taxon>
        <taxon>Teleostei</taxon>
        <taxon>Neoteleostei</taxon>
        <taxon>Acanthomorphata</taxon>
        <taxon>Ovalentaria</taxon>
        <taxon>Atherinomorphae</taxon>
        <taxon>Cyprinodontiformes</taxon>
        <taxon>Rivulidae</taxon>
        <taxon>Kryptolebias</taxon>
    </lineage>
</organism>
<comment type="subcellular location">
    <subcellularLocation>
        <location evidence="1">Nucleus</location>
    </subcellularLocation>
</comment>
<reference evidence="12" key="2">
    <citation type="submission" date="2025-09" db="UniProtKB">
        <authorList>
            <consortium name="Ensembl"/>
        </authorList>
    </citation>
    <scope>IDENTIFICATION</scope>
</reference>
<evidence type="ECO:0000256" key="10">
    <source>
        <dbReference type="SAM" id="MobiDB-lite"/>
    </source>
</evidence>
<keyword evidence="13" id="KW-1185">Reference proteome</keyword>
<proteinExistence type="predicted"/>
<dbReference type="PANTHER" id="PTHR46543">
    <property type="entry name" value="ZINC FINGER CCHC DOMAIN-CONTAINING PROTEIN 7"/>
    <property type="match status" value="1"/>
</dbReference>
<evidence type="ECO:0000313" key="13">
    <source>
        <dbReference type="Proteomes" id="UP000264800"/>
    </source>
</evidence>
<feature type="compositionally biased region" description="Basic residues" evidence="10">
    <location>
        <begin position="431"/>
        <end position="442"/>
    </location>
</feature>
<keyword evidence="5" id="KW-0862">Zinc</keyword>
<evidence type="ECO:0000256" key="6">
    <source>
        <dbReference type="ARBA" id="ARBA00023242"/>
    </source>
</evidence>
<dbReference type="Ensembl" id="ENSKMAT00000015389.1">
    <property type="protein sequence ID" value="ENSKMAP00000015169.1"/>
    <property type="gene ID" value="ENSKMAG00000011357.1"/>
</dbReference>
<dbReference type="SUPFAM" id="SSF57756">
    <property type="entry name" value="Retrovirus zinc finger-like domains"/>
    <property type="match status" value="1"/>
</dbReference>
<keyword evidence="6" id="KW-0539">Nucleus</keyword>
<dbReference type="KEGG" id="kmr:108243017"/>
<dbReference type="GO" id="GO:0031499">
    <property type="term" value="C:TRAMP complex"/>
    <property type="evidence" value="ECO:0007669"/>
    <property type="project" value="TreeGrafter"/>
</dbReference>
<dbReference type="GO" id="GO:0071035">
    <property type="term" value="P:nuclear polyadenylation-dependent rRNA catabolic process"/>
    <property type="evidence" value="ECO:0007669"/>
    <property type="project" value="TreeGrafter"/>
</dbReference>
<feature type="region of interest" description="Disordered" evidence="10">
    <location>
        <begin position="30"/>
        <end position="84"/>
    </location>
</feature>
<dbReference type="GO" id="GO:0071037">
    <property type="term" value="P:nuclear polyadenylation-dependent snRNA catabolic process"/>
    <property type="evidence" value="ECO:0007669"/>
    <property type="project" value="TreeGrafter"/>
</dbReference>
<sequence length="442" mass="49902">MNCTKKSEVGDKAGIKDDLYFIEDFGGSDEEEEFNYGHRSSIKQTAQLGEGSPPLLLSFPITSGRTQQNTSSVSSQEEEGGSNLPVEEWMILGGEEQEEDSNILLNLSSWSSSEDVFGDKDEPEEKPVPDIWAVSEKDRYGSAQSLALRYFIPGRSSICYVCNKAGHFAKHCTSEKKSPTCVLCGIQGHIQRDCPGRPCPHCGLPSHSLDPCRVPPVWKQHCQRCGATGHLTDACPDTWRQYHLTVKLEVPFKPRTACSLKQKSHRAHCYNCSKRGHHGFECTRRRMISGTFPSLPYVCHYDTVEDILQRGSRMHTLTKKLVSAGSLPSSERTEDCGEMKGRSRKKQEAAGRRKTWPERRRERREVKRLRREARVRREGGGLPRRSRCGLDGEVCPADPFGHEQLVPPPKKKRKAEKDGQKSRRSREAERWRKRGGLKRGGL</sequence>
<keyword evidence="2" id="KW-0479">Metal-binding</keyword>
<keyword evidence="3" id="KW-0677">Repeat</keyword>
<feature type="domain" description="CCHC-type" evidence="11">
    <location>
        <begin position="159"/>
        <end position="174"/>
    </location>
</feature>
<dbReference type="OrthoDB" id="7608935at2759"/>
<feature type="compositionally biased region" description="Basic and acidic residues" evidence="10">
    <location>
        <begin position="331"/>
        <end position="365"/>
    </location>
</feature>
<evidence type="ECO:0000256" key="1">
    <source>
        <dbReference type="ARBA" id="ARBA00004123"/>
    </source>
</evidence>
<protein>
    <recommendedName>
        <fullName evidence="7">Zinc finger CCHC domain-containing protein 7</fullName>
    </recommendedName>
    <alternativeName>
        <fullName evidence="8">TRAMP-like complex RNA-binding factor ZCCHC7</fullName>
    </alternativeName>
</protein>
<dbReference type="GO" id="GO:0071038">
    <property type="term" value="P:TRAMP-dependent tRNA surveillance pathway"/>
    <property type="evidence" value="ECO:0007669"/>
    <property type="project" value="TreeGrafter"/>
</dbReference>
<feature type="domain" description="CCHC-type" evidence="11">
    <location>
        <begin position="269"/>
        <end position="284"/>
    </location>
</feature>
<evidence type="ECO:0000256" key="9">
    <source>
        <dbReference type="PROSITE-ProRule" id="PRU00047"/>
    </source>
</evidence>
<evidence type="ECO:0000313" key="12">
    <source>
        <dbReference type="Ensembl" id="ENSKMAP00000015169.1"/>
    </source>
</evidence>
<dbReference type="InterPro" id="IPR001878">
    <property type="entry name" value="Znf_CCHC"/>
</dbReference>
<dbReference type="GeneID" id="108243017"/>
<evidence type="ECO:0000256" key="4">
    <source>
        <dbReference type="ARBA" id="ARBA00022771"/>
    </source>
</evidence>
<dbReference type="PROSITE" id="PS50158">
    <property type="entry name" value="ZF_CCHC"/>
    <property type="match status" value="4"/>
</dbReference>
<feature type="domain" description="CCHC-type" evidence="11">
    <location>
        <begin position="181"/>
        <end position="195"/>
    </location>
</feature>
<feature type="compositionally biased region" description="Basic and acidic residues" evidence="10">
    <location>
        <begin position="415"/>
        <end position="430"/>
    </location>
</feature>
<dbReference type="InterPro" id="IPR051644">
    <property type="entry name" value="TRAMP_AT-DNA-binding"/>
</dbReference>
<dbReference type="Pfam" id="PF00098">
    <property type="entry name" value="zf-CCHC"/>
    <property type="match status" value="1"/>
</dbReference>
<evidence type="ECO:0000256" key="3">
    <source>
        <dbReference type="ARBA" id="ARBA00022737"/>
    </source>
</evidence>
<feature type="domain" description="CCHC-type" evidence="11">
    <location>
        <begin position="222"/>
        <end position="237"/>
    </location>
</feature>
<dbReference type="GeneTree" id="ENSGT00950000183041"/>
<evidence type="ECO:0000256" key="2">
    <source>
        <dbReference type="ARBA" id="ARBA00022723"/>
    </source>
</evidence>
<dbReference type="Gene3D" id="4.10.60.10">
    <property type="entry name" value="Zinc finger, CCHC-type"/>
    <property type="match status" value="2"/>
</dbReference>
<feature type="region of interest" description="Disordered" evidence="10">
    <location>
        <begin position="321"/>
        <end position="442"/>
    </location>
</feature>
<dbReference type="Proteomes" id="UP000264800">
    <property type="component" value="Unplaced"/>
</dbReference>
<reference evidence="12" key="1">
    <citation type="submission" date="2025-08" db="UniProtKB">
        <authorList>
            <consortium name="Ensembl"/>
        </authorList>
    </citation>
    <scope>IDENTIFICATION</scope>
</reference>
<dbReference type="PANTHER" id="PTHR46543:SF1">
    <property type="entry name" value="ZINC FINGER CCHC DOMAIN-CONTAINING PROTEIN 7"/>
    <property type="match status" value="1"/>
</dbReference>
<evidence type="ECO:0000256" key="7">
    <source>
        <dbReference type="ARBA" id="ARBA00041190"/>
    </source>
</evidence>
<dbReference type="GO" id="GO:0071036">
    <property type="term" value="P:nuclear polyadenylation-dependent snoRNA catabolic process"/>
    <property type="evidence" value="ECO:0007669"/>
    <property type="project" value="TreeGrafter"/>
</dbReference>
<dbReference type="SMART" id="SM00343">
    <property type="entry name" value="ZnF_C2HC"/>
    <property type="match status" value="5"/>
</dbReference>
<keyword evidence="4 9" id="KW-0863">Zinc-finger</keyword>
<dbReference type="GO" id="GO:0071031">
    <property type="term" value="P:nuclear mRNA surveillance of mRNA 3'-end processing"/>
    <property type="evidence" value="ECO:0007669"/>
    <property type="project" value="TreeGrafter"/>
</dbReference>
<dbReference type="GO" id="GO:0071039">
    <property type="term" value="P:nuclear polyadenylation-dependent CUT catabolic process"/>
    <property type="evidence" value="ECO:0007669"/>
    <property type="project" value="TreeGrafter"/>
</dbReference>
<dbReference type="STRING" id="37003.ENSKMAP00000015169"/>